<protein>
    <submittedName>
        <fullName evidence="1">Uncharacterized protein</fullName>
    </submittedName>
</protein>
<dbReference type="AlphaFoldDB" id="A0A0A6NY73"/>
<name>A0A0A6NY73_9GAMM</name>
<dbReference type="Proteomes" id="UP000076962">
    <property type="component" value="Unassembled WGS sequence"/>
</dbReference>
<reference evidence="1 2" key="1">
    <citation type="submission" date="2016-05" db="EMBL/GenBank/DDBJ databases">
        <title>Single-cell genome of chain-forming Candidatus Thiomargarita nelsonii and comparison to other large sulfur-oxidizing bacteria.</title>
        <authorList>
            <person name="Winkel M."/>
            <person name="Salman V."/>
            <person name="Woyke T."/>
            <person name="Schulz-Vogt H."/>
            <person name="Richter M."/>
            <person name="Flood B."/>
            <person name="Bailey J."/>
            <person name="Amann R."/>
            <person name="Mussmann M."/>
        </authorList>
    </citation>
    <scope>NUCLEOTIDE SEQUENCE [LARGE SCALE GENOMIC DNA]</scope>
    <source>
        <strain evidence="1 2">THI036</strain>
    </source>
</reference>
<evidence type="ECO:0000313" key="1">
    <source>
        <dbReference type="EMBL" id="OAD20875.1"/>
    </source>
</evidence>
<keyword evidence="2" id="KW-1185">Reference proteome</keyword>
<comment type="caution">
    <text evidence="1">The sequence shown here is derived from an EMBL/GenBank/DDBJ whole genome shotgun (WGS) entry which is preliminary data.</text>
</comment>
<proteinExistence type="predicted"/>
<evidence type="ECO:0000313" key="2">
    <source>
        <dbReference type="Proteomes" id="UP000076962"/>
    </source>
</evidence>
<organism evidence="1 2">
    <name type="scientific">Candidatus Thiomargarita nelsonii</name>
    <dbReference type="NCBI Taxonomy" id="1003181"/>
    <lineage>
        <taxon>Bacteria</taxon>
        <taxon>Pseudomonadati</taxon>
        <taxon>Pseudomonadota</taxon>
        <taxon>Gammaproteobacteria</taxon>
        <taxon>Thiotrichales</taxon>
        <taxon>Thiotrichaceae</taxon>
        <taxon>Thiomargarita</taxon>
    </lineage>
</organism>
<sequence>MGGEEDWLYRVYSITRKDGRKVVTYIAKFNKFCPLKGQVLQKSEPDWPNPICPATAFYFGFL</sequence>
<gene>
    <name evidence="1" type="ORF">THIOM_003394</name>
</gene>
<dbReference type="EMBL" id="LUTY01002045">
    <property type="protein sequence ID" value="OAD20875.1"/>
    <property type="molecule type" value="Genomic_DNA"/>
</dbReference>
<accession>A0A0A6NY73</accession>